<evidence type="ECO:0008006" key="4">
    <source>
        <dbReference type="Google" id="ProtNLM"/>
    </source>
</evidence>
<dbReference type="Proteomes" id="UP000886885">
    <property type="component" value="Chromosome 1A"/>
</dbReference>
<proteinExistence type="predicted"/>
<evidence type="ECO:0000256" key="1">
    <source>
        <dbReference type="SAM" id="MobiDB-lite"/>
    </source>
</evidence>
<dbReference type="GO" id="GO:0006355">
    <property type="term" value="P:regulation of DNA-templated transcription"/>
    <property type="evidence" value="ECO:0007669"/>
    <property type="project" value="InterPro"/>
</dbReference>
<protein>
    <recommendedName>
        <fullName evidence="4">Protein LNK2</fullName>
    </recommendedName>
</protein>
<accession>A0A8X8AML6</accession>
<feature type="compositionally biased region" description="Basic and acidic residues" evidence="1">
    <location>
        <begin position="750"/>
        <end position="759"/>
    </location>
</feature>
<feature type="region of interest" description="Disordered" evidence="1">
    <location>
        <begin position="696"/>
        <end position="759"/>
    </location>
</feature>
<dbReference type="PANTHER" id="PTHR33334">
    <property type="entry name" value="PROTEIN LNK1"/>
    <property type="match status" value="1"/>
</dbReference>
<comment type="caution">
    <text evidence="2">The sequence shown here is derived from an EMBL/GenBank/DDBJ whole genome shotgun (WGS) entry which is preliminary data.</text>
</comment>
<evidence type="ECO:0000313" key="2">
    <source>
        <dbReference type="EMBL" id="KAG6791086.1"/>
    </source>
</evidence>
<dbReference type="EMBL" id="JAAWWB010000001">
    <property type="protein sequence ID" value="KAG6791086.1"/>
    <property type="molecule type" value="Genomic_DNA"/>
</dbReference>
<organism evidence="2 3">
    <name type="scientific">Populus tomentosa</name>
    <name type="common">Chinese white poplar</name>
    <dbReference type="NCBI Taxonomy" id="118781"/>
    <lineage>
        <taxon>Eukaryota</taxon>
        <taxon>Viridiplantae</taxon>
        <taxon>Streptophyta</taxon>
        <taxon>Embryophyta</taxon>
        <taxon>Tracheophyta</taxon>
        <taxon>Spermatophyta</taxon>
        <taxon>Magnoliopsida</taxon>
        <taxon>eudicotyledons</taxon>
        <taxon>Gunneridae</taxon>
        <taxon>Pentapetalae</taxon>
        <taxon>rosids</taxon>
        <taxon>fabids</taxon>
        <taxon>Malpighiales</taxon>
        <taxon>Salicaceae</taxon>
        <taxon>Saliceae</taxon>
        <taxon>Populus</taxon>
    </lineage>
</organism>
<dbReference type="OrthoDB" id="618331at2759"/>
<dbReference type="InterPro" id="IPR039928">
    <property type="entry name" value="LNK"/>
</dbReference>
<dbReference type="GO" id="GO:0007623">
    <property type="term" value="P:circadian rhythm"/>
    <property type="evidence" value="ECO:0007669"/>
    <property type="project" value="InterPro"/>
</dbReference>
<name>A0A8X8AML6_POPTO</name>
<feature type="compositionally biased region" description="Polar residues" evidence="1">
    <location>
        <begin position="179"/>
        <end position="192"/>
    </location>
</feature>
<keyword evidence="3" id="KW-1185">Reference proteome</keyword>
<dbReference type="AlphaFoldDB" id="A0A8X8AML6"/>
<feature type="compositionally biased region" description="Polar residues" evidence="1">
    <location>
        <begin position="706"/>
        <end position="746"/>
    </location>
</feature>
<feature type="region of interest" description="Disordered" evidence="1">
    <location>
        <begin position="152"/>
        <end position="192"/>
    </location>
</feature>
<reference evidence="2" key="1">
    <citation type="journal article" date="2020" name="bioRxiv">
        <title>Hybrid origin of Populus tomentosa Carr. identified through genome sequencing and phylogenomic analysis.</title>
        <authorList>
            <person name="An X."/>
            <person name="Gao K."/>
            <person name="Chen Z."/>
            <person name="Li J."/>
            <person name="Yang X."/>
            <person name="Yang X."/>
            <person name="Zhou J."/>
            <person name="Guo T."/>
            <person name="Zhao T."/>
            <person name="Huang S."/>
            <person name="Miao D."/>
            <person name="Khan W.U."/>
            <person name="Rao P."/>
            <person name="Ye M."/>
            <person name="Lei B."/>
            <person name="Liao W."/>
            <person name="Wang J."/>
            <person name="Ji L."/>
            <person name="Li Y."/>
            <person name="Guo B."/>
            <person name="Mustafa N.S."/>
            <person name="Li S."/>
            <person name="Yun Q."/>
            <person name="Keller S.R."/>
            <person name="Mao J."/>
            <person name="Zhang R."/>
            <person name="Strauss S.H."/>
        </authorList>
    </citation>
    <scope>NUCLEOTIDE SEQUENCE</scope>
    <source>
        <strain evidence="2">GM15</strain>
        <tissue evidence="2">Leaf</tissue>
    </source>
</reference>
<evidence type="ECO:0000313" key="3">
    <source>
        <dbReference type="Proteomes" id="UP000886885"/>
    </source>
</evidence>
<sequence length="759" mass="84032">MRFKSNSQRFTQSRSISGELCEFTPSTSVRIPVSCFAYMFDWNDEECLNMGVDINALYCYEVGEKCVGKGLEEKILFRWGTEEELSRCRMWEGDEIVFNDDVDVVGYLGEVSVICKLCLLTNIIWGENDNSDDHIVPFPDASEDYCKKKESSGEAGTINSGVQKAAGAKVDTDGRKLESSSNFDTSEGTSASGVDIDRWPSCLLSNAAKTDQDSFGTSMPSSLTDITKLDSSAGGKEQGDFVDYGWASIGSFDDLDRIFSNGDPIFGNVNLGNADDLWSSSKDITNSPVEPFPISMASRQEDAQEDDQLFTLGYGKMNDPASRGLQNTQTDLAIVGKNTTTNSQLTAENVVLPNEITNKVYRQKKLLKGRKKLEEKGELKSYQDFNGNRTPSGIQAGQFKNQFAPQIMQSSPPSILSQQNQLQGPEQLQYQQISNPFVAHSVYGSMTNPYSTPVLSHFQSGEFKHQPLASGYEFSSGNANPIKNLDDCPAKPQRMTPQEKIEKLRRRQQIQAMLAIQKQQQQLVHQKCSQENQIQHVEGADLEVEDLSTLASFDPNSPTEQDDSNTIALAVNDYSMEDTILYRLQDMISKLDVRIRLCIRDSMFRLAQSAMHRHYGSDTSSTNNSSRGEQVAMKEETRMIKMPEVETDTNPIDRTVAHLLFHRPVDFAGKHPDTPESPVSTKLPCEHKTAGIAKLSMGSLPDTPKSKPNFSQQGSKLSSLLTNFQPAGQCKSNPCLDTSEDASNNGPADEVAREVKASE</sequence>
<gene>
    <name evidence="2" type="ORF">POTOM_000197</name>
</gene>
<dbReference type="PANTHER" id="PTHR33334:SF5">
    <property type="entry name" value="PROTEIN LNK2"/>
    <property type="match status" value="1"/>
</dbReference>